<proteinExistence type="inferred from homology"/>
<name>A0A1G8WSU2_9BACI</name>
<dbReference type="AlphaFoldDB" id="A0A1G8WSU2"/>
<comment type="similarity">
    <text evidence="2">In the N-terminal section; belongs to the transposase 2 family.</text>
</comment>
<dbReference type="RefSeq" id="WP_093194920.1">
    <property type="nucleotide sequence ID" value="NZ_FNEV01000019.1"/>
</dbReference>
<evidence type="ECO:0000256" key="2">
    <source>
        <dbReference type="ARBA" id="ARBA00011044"/>
    </source>
</evidence>
<dbReference type="NCBIfam" id="TIGR01766">
    <property type="entry name" value="IS200/IS605 family accessory protein TnpB-like domain"/>
    <property type="match status" value="1"/>
</dbReference>
<feature type="non-terminal residue" evidence="9">
    <location>
        <position position="1"/>
    </location>
</feature>
<comment type="similarity">
    <text evidence="1">In the C-terminal section; belongs to the transposase 35 family.</text>
</comment>
<evidence type="ECO:0000259" key="8">
    <source>
        <dbReference type="Pfam" id="PF07282"/>
    </source>
</evidence>
<feature type="region of interest" description="Disordered" evidence="6">
    <location>
        <begin position="1"/>
        <end position="20"/>
    </location>
</feature>
<dbReference type="Pfam" id="PF07282">
    <property type="entry name" value="Cas12f1-like_TNB"/>
    <property type="match status" value="1"/>
</dbReference>
<dbReference type="OrthoDB" id="56768at2"/>
<evidence type="ECO:0000256" key="4">
    <source>
        <dbReference type="ARBA" id="ARBA00023125"/>
    </source>
</evidence>
<protein>
    <submittedName>
        <fullName evidence="9">Putative transposase</fullName>
    </submittedName>
</protein>
<dbReference type="GO" id="GO:0003677">
    <property type="term" value="F:DNA binding"/>
    <property type="evidence" value="ECO:0007669"/>
    <property type="project" value="UniProtKB-KW"/>
</dbReference>
<dbReference type="PANTHER" id="PTHR30405:SF25">
    <property type="entry name" value="RNA-GUIDED DNA ENDONUCLEASE INSQ-RELATED"/>
    <property type="match status" value="1"/>
</dbReference>
<accession>A0A1G8WSU2</accession>
<dbReference type="InterPro" id="IPR053522">
    <property type="entry name" value="RNA-guided_endonuclease_TnpB"/>
</dbReference>
<dbReference type="InterPro" id="IPR051399">
    <property type="entry name" value="RNA-guided_DNA_endo/Transpos"/>
</dbReference>
<reference evidence="10" key="1">
    <citation type="submission" date="2016-10" db="EMBL/GenBank/DDBJ databases">
        <authorList>
            <person name="Varghese N."/>
            <person name="Submissions S."/>
        </authorList>
    </citation>
    <scope>NUCLEOTIDE SEQUENCE [LARGE SCALE GENOMIC DNA]</scope>
    <source>
        <strain evidence="10">DSM 4771</strain>
    </source>
</reference>
<gene>
    <name evidence="9" type="ORF">SAMN04490247_3301</name>
</gene>
<dbReference type="Pfam" id="PF01385">
    <property type="entry name" value="OrfB_IS605"/>
    <property type="match status" value="1"/>
</dbReference>
<evidence type="ECO:0000256" key="1">
    <source>
        <dbReference type="ARBA" id="ARBA00008761"/>
    </source>
</evidence>
<dbReference type="InterPro" id="IPR001959">
    <property type="entry name" value="Transposase"/>
</dbReference>
<keyword evidence="10" id="KW-1185">Reference proteome</keyword>
<keyword evidence="3" id="KW-0815">Transposition</keyword>
<dbReference type="PANTHER" id="PTHR30405">
    <property type="entry name" value="TRANSPOSASE"/>
    <property type="match status" value="1"/>
</dbReference>
<dbReference type="InterPro" id="IPR010095">
    <property type="entry name" value="Cas12f1-like_TNB"/>
</dbReference>
<feature type="domain" description="Cas12f1-like TNB" evidence="8">
    <location>
        <begin position="207"/>
        <end position="275"/>
    </location>
</feature>
<dbReference type="NCBIfam" id="NF040570">
    <property type="entry name" value="guided_TnpB"/>
    <property type="match status" value="1"/>
</dbReference>
<evidence type="ECO:0000259" key="7">
    <source>
        <dbReference type="Pfam" id="PF01385"/>
    </source>
</evidence>
<keyword evidence="4" id="KW-0238">DNA-binding</keyword>
<dbReference type="STRING" id="86666.SAMN04490247_3301"/>
<evidence type="ECO:0000313" key="10">
    <source>
        <dbReference type="Proteomes" id="UP000199225"/>
    </source>
</evidence>
<evidence type="ECO:0000313" key="9">
    <source>
        <dbReference type="EMBL" id="SDJ81203.1"/>
    </source>
</evidence>
<feature type="domain" description="Probable transposase IS891/IS1136/IS1341" evidence="7">
    <location>
        <begin position="72"/>
        <end position="194"/>
    </location>
</feature>
<dbReference type="NCBIfam" id="NF038281">
    <property type="entry name" value="IS200_TnpB"/>
    <property type="match status" value="1"/>
</dbReference>
<evidence type="ECO:0000256" key="3">
    <source>
        <dbReference type="ARBA" id="ARBA00022578"/>
    </source>
</evidence>
<keyword evidence="5" id="KW-0233">DNA recombination</keyword>
<dbReference type="EMBL" id="FNEV01000019">
    <property type="protein sequence ID" value="SDJ81203.1"/>
    <property type="molecule type" value="Genomic_DNA"/>
</dbReference>
<evidence type="ECO:0000256" key="6">
    <source>
        <dbReference type="SAM" id="MobiDB-lite"/>
    </source>
</evidence>
<evidence type="ECO:0000256" key="5">
    <source>
        <dbReference type="ARBA" id="ARBA00023172"/>
    </source>
</evidence>
<dbReference type="GO" id="GO:0032196">
    <property type="term" value="P:transposition"/>
    <property type="evidence" value="ECO:0007669"/>
    <property type="project" value="UniProtKB-KW"/>
</dbReference>
<organism evidence="9 10">
    <name type="scientific">Salimicrobium halophilum</name>
    <dbReference type="NCBI Taxonomy" id="86666"/>
    <lineage>
        <taxon>Bacteria</taxon>
        <taxon>Bacillati</taxon>
        <taxon>Bacillota</taxon>
        <taxon>Bacilli</taxon>
        <taxon>Bacillales</taxon>
        <taxon>Bacillaceae</taxon>
        <taxon>Salimicrobium</taxon>
    </lineage>
</organism>
<sequence>KKQTEAPRFKSKKNPVQSYTTKHTNGNIAVVGNRIKLPKLGFVRFAKSREVEGRILSATIRRNAAGKYFVSILTETEVEAWPKTGATVGIDVGLKTFAVLSDGTPYDNPRFLSSLERKLEKAQKKLSRRYEQAKKDRKPLHEAKNYQKQRRKVARIHEKIKNTRIDVLHKLSTDIVKNHDVIGLEDLQVSSMVKHKHLARAISDVSWSTFRSMLTYKATWYGKQLVVVGRTFPSSQLCSRCGYQNKAVKNLEVRIWTCPSCETHHDRDLNASRNIEAEAIRLQTGGTPGFA</sequence>
<dbReference type="GO" id="GO:0006310">
    <property type="term" value="P:DNA recombination"/>
    <property type="evidence" value="ECO:0007669"/>
    <property type="project" value="UniProtKB-KW"/>
</dbReference>
<dbReference type="Proteomes" id="UP000199225">
    <property type="component" value="Unassembled WGS sequence"/>
</dbReference>